<evidence type="ECO:0000256" key="3">
    <source>
        <dbReference type="ARBA" id="ARBA00015325"/>
    </source>
</evidence>
<dbReference type="PANTHER" id="PTHR12428:SF65">
    <property type="entry name" value="CYTOCHROME C OXIDASE ASSEMBLY PROTEIN COX18, MITOCHONDRIAL"/>
    <property type="match status" value="1"/>
</dbReference>
<dbReference type="Proteomes" id="UP000826014">
    <property type="component" value="Chromosome"/>
</dbReference>
<organism evidence="15 16">
    <name type="scientific">Candidatus Rhabdochlamydia oedothoracis</name>
    <dbReference type="NCBI Taxonomy" id="2720720"/>
    <lineage>
        <taxon>Bacteria</taxon>
        <taxon>Pseudomonadati</taxon>
        <taxon>Chlamydiota</taxon>
        <taxon>Chlamydiia</taxon>
        <taxon>Parachlamydiales</taxon>
        <taxon>Candidatus Rhabdochlamydiaceae</taxon>
        <taxon>Candidatus Rhabdochlamydia</taxon>
    </lineage>
</organism>
<feature type="transmembrane region" description="Helical" evidence="13">
    <location>
        <begin position="414"/>
        <end position="433"/>
    </location>
</feature>
<name>A0ABX8V0P0_9BACT</name>
<evidence type="ECO:0000259" key="14">
    <source>
        <dbReference type="Pfam" id="PF02096"/>
    </source>
</evidence>
<evidence type="ECO:0000256" key="13">
    <source>
        <dbReference type="HAMAP-Rule" id="MF_01810"/>
    </source>
</evidence>
<dbReference type="InterPro" id="IPR047196">
    <property type="entry name" value="YidC_ALB_C"/>
</dbReference>
<keyword evidence="10 13" id="KW-0143">Chaperone</keyword>
<evidence type="ECO:0000256" key="8">
    <source>
        <dbReference type="ARBA" id="ARBA00022989"/>
    </source>
</evidence>
<evidence type="ECO:0000256" key="12">
    <source>
        <dbReference type="ARBA" id="ARBA00033342"/>
    </source>
</evidence>
<dbReference type="EMBL" id="CP075587">
    <property type="protein sequence ID" value="QYF48783.1"/>
    <property type="molecule type" value="Genomic_DNA"/>
</dbReference>
<evidence type="ECO:0000256" key="6">
    <source>
        <dbReference type="ARBA" id="ARBA00022692"/>
    </source>
</evidence>
<sequence length="621" mass="71221">MNKRSFLFVLLLTVGFFFLNQWLFPPKKPSITTTETHKVYIEKVIEAKPITTDTLNQQQQQFFVLENAYQQLVFSNIGGAISEINLALYNKKDSQTPVRPIAFDRIIEKDFPQNSHFPSFPYFTSNERAGEKNQPTTGGYYPLLRRTLFNAQDVPISFVDPKFYALNIVSSDTNLATQPYRLKKLENDLIEFELIQPNRRITKVFSFSKDPSLSPYCIEVIIKIDGDTRGLWLTTGVPEVELISGNAAPTLKYRMLRGSQKAQIEQLSLPKNGTMNAIPADWICNSNGFLGLILDPLTAEGSSFRAQMISGMQIPTRLSLINPEYQPYPPEKYPGYEMQIPLHEQTSHFRLYAGPFEDDLLNKVDQTYANPAKGYNPGYIGALSFHGWFTFISEPFAKFLFLVMKFFYRMTSSWGISIILLTLVLRIMLYPLNAWSINSSLKMTQIAPQVTAIQEKYKKDPKRAQMEVMSLYREKGVNPLMGCFPLLIQLPFLIGMFDLLKSTFELRGASFIPGWIDNLTAPDVLFSWGYPIPFFGSSFHLLPFLLGFIMWVQQRFTSMNTKTTATLTDQQKQQKMMGNIMTVVFTVMFYHFPSGLNLYWLSSMGLGILQQWFIMRKMKKA</sequence>
<keyword evidence="6 13" id="KW-0812">Transmembrane</keyword>
<evidence type="ECO:0000256" key="1">
    <source>
        <dbReference type="ARBA" id="ARBA00004429"/>
    </source>
</evidence>
<evidence type="ECO:0000256" key="10">
    <source>
        <dbReference type="ARBA" id="ARBA00023186"/>
    </source>
</evidence>
<dbReference type="NCBIfam" id="NF002168">
    <property type="entry name" value="PRK01001.1"/>
    <property type="match status" value="1"/>
</dbReference>
<comment type="subcellular location">
    <subcellularLocation>
        <location evidence="1">Cell inner membrane</location>
        <topology evidence="1">Multi-pass membrane protein</topology>
    </subcellularLocation>
    <subcellularLocation>
        <location evidence="13">Cell membrane</location>
        <topology evidence="13">Multi-pass membrane protein</topology>
    </subcellularLocation>
</comment>
<keyword evidence="8 13" id="KW-1133">Transmembrane helix</keyword>
<keyword evidence="7 13" id="KW-0653">Protein transport</keyword>
<evidence type="ECO:0000256" key="4">
    <source>
        <dbReference type="ARBA" id="ARBA00022448"/>
    </source>
</evidence>
<dbReference type="Pfam" id="PF02096">
    <property type="entry name" value="60KD_IMP"/>
    <property type="match status" value="1"/>
</dbReference>
<gene>
    <name evidence="13" type="primary">yidC</name>
    <name evidence="15" type="ORF">RHABOEDO_000999</name>
</gene>
<feature type="transmembrane region" description="Helical" evidence="13">
    <location>
        <begin position="476"/>
        <end position="497"/>
    </location>
</feature>
<dbReference type="NCBIfam" id="TIGR03592">
    <property type="entry name" value="yidC_oxa1_cterm"/>
    <property type="match status" value="1"/>
</dbReference>
<evidence type="ECO:0000313" key="16">
    <source>
        <dbReference type="Proteomes" id="UP000826014"/>
    </source>
</evidence>
<dbReference type="CDD" id="cd20070">
    <property type="entry name" value="5TM_YidC_Alb3"/>
    <property type="match status" value="1"/>
</dbReference>
<keyword evidence="5 13" id="KW-1003">Cell membrane</keyword>
<comment type="subunit">
    <text evidence="13">Interacts with the Sec translocase complex via SecD. Specifically interacts with transmembrane segments of nascent integral membrane proteins during membrane integration.</text>
</comment>
<evidence type="ECO:0000256" key="2">
    <source>
        <dbReference type="ARBA" id="ARBA00010527"/>
    </source>
</evidence>
<keyword evidence="4 13" id="KW-0813">Transport</keyword>
<dbReference type="InterPro" id="IPR001708">
    <property type="entry name" value="YidC/ALB3/OXA1/COX18"/>
</dbReference>
<dbReference type="PRINTS" id="PR00701">
    <property type="entry name" value="60KDINNERMP"/>
</dbReference>
<evidence type="ECO:0000256" key="11">
    <source>
        <dbReference type="ARBA" id="ARBA00033245"/>
    </source>
</evidence>
<comment type="similarity">
    <text evidence="2 13">Belongs to the OXA1/ALB3/YidC family. Type 1 subfamily.</text>
</comment>
<evidence type="ECO:0000256" key="5">
    <source>
        <dbReference type="ARBA" id="ARBA00022475"/>
    </source>
</evidence>
<evidence type="ECO:0000313" key="15">
    <source>
        <dbReference type="EMBL" id="QYF48783.1"/>
    </source>
</evidence>
<dbReference type="HAMAP" id="MF_01810">
    <property type="entry name" value="YidC_type1"/>
    <property type="match status" value="1"/>
</dbReference>
<keyword evidence="9 13" id="KW-0472">Membrane</keyword>
<accession>A0ABX8V0P0</accession>
<proteinExistence type="inferred from homology"/>
<reference evidence="15 16" key="1">
    <citation type="journal article" date="2022" name="bioRxiv">
        <title>Ecology and evolution of chlamydial symbionts of arthropods.</title>
        <authorList>
            <person name="Halter T."/>
            <person name="Koestlbacher S."/>
            <person name="Collingro A."/>
            <person name="Sixt B.S."/>
            <person name="Toenshoff E.R."/>
            <person name="Hendrickx F."/>
            <person name="Kostanjsek R."/>
            <person name="Horn M."/>
        </authorList>
    </citation>
    <scope>NUCLEOTIDE SEQUENCE [LARGE SCALE GENOMIC DNA]</scope>
    <source>
        <strain evidence="15">W744xW776</strain>
    </source>
</reference>
<evidence type="ECO:0000256" key="7">
    <source>
        <dbReference type="ARBA" id="ARBA00022927"/>
    </source>
</evidence>
<evidence type="ECO:0000256" key="9">
    <source>
        <dbReference type="ARBA" id="ARBA00023136"/>
    </source>
</evidence>
<feature type="transmembrane region" description="Helical" evidence="13">
    <location>
        <begin position="532"/>
        <end position="552"/>
    </location>
</feature>
<dbReference type="InterPro" id="IPR019998">
    <property type="entry name" value="Membr_insert_YidC"/>
</dbReference>
<protein>
    <recommendedName>
        <fullName evidence="3 13">Membrane protein insertase YidC</fullName>
    </recommendedName>
    <alternativeName>
        <fullName evidence="12 13">Foldase YidC</fullName>
    </alternativeName>
    <alternativeName>
        <fullName evidence="11 13">Membrane integrase YidC</fullName>
    </alternativeName>
    <alternativeName>
        <fullName evidence="13">Membrane protein YidC</fullName>
    </alternativeName>
</protein>
<dbReference type="PRINTS" id="PR01900">
    <property type="entry name" value="YIDCPROTEIN"/>
</dbReference>
<feature type="domain" description="Membrane insertase YidC/Oxa/ALB C-terminal" evidence="14">
    <location>
        <begin position="414"/>
        <end position="616"/>
    </location>
</feature>
<dbReference type="PANTHER" id="PTHR12428">
    <property type="entry name" value="OXA1"/>
    <property type="match status" value="1"/>
</dbReference>
<dbReference type="InterPro" id="IPR028055">
    <property type="entry name" value="YidC/Oxa/ALB_C"/>
</dbReference>
<keyword evidence="16" id="KW-1185">Reference proteome</keyword>
<comment type="function">
    <text evidence="13">Required for the insertion and/or proper folding and/or complex formation of integral membrane proteins into the membrane. Involved in integration of membrane proteins that insert both dependently and independently of the Sec translocase complex, as well as at least some lipoproteins. Aids folding of multispanning membrane proteins.</text>
</comment>
<feature type="transmembrane region" description="Helical" evidence="13">
    <location>
        <begin position="576"/>
        <end position="592"/>
    </location>
</feature>